<sequence>MGDAKVFRPWGWSGVLIVSEDIKTALERANVTGVEFEEV</sequence>
<dbReference type="eggNOG" id="ENOG5033CR9">
    <property type="taxonomic scope" value="Bacteria"/>
</dbReference>
<evidence type="ECO:0000313" key="1">
    <source>
        <dbReference type="EMBL" id="AKQ69551.1"/>
    </source>
</evidence>
<gene>
    <name evidence="1" type="ORF">A176_006463</name>
</gene>
<dbReference type="Proteomes" id="UP000009026">
    <property type="component" value="Chromosome"/>
</dbReference>
<protein>
    <submittedName>
        <fullName evidence="1">Uncharacterized protein</fullName>
    </submittedName>
</protein>
<reference evidence="1 2" key="1">
    <citation type="journal article" date="2016" name="PLoS ONE">
        <title>Complete Genome Sequence and Comparative Genomics of a Novel Myxobacterium Myxococcus hansupus.</title>
        <authorList>
            <person name="Sharma G."/>
            <person name="Narwani T."/>
            <person name="Subramanian S."/>
        </authorList>
    </citation>
    <scope>NUCLEOTIDE SEQUENCE [LARGE SCALE GENOMIC DNA]</scope>
    <source>
        <strain evidence="2">mixupus</strain>
    </source>
</reference>
<organism evidence="1 2">
    <name type="scientific">Pseudomyxococcus hansupus</name>
    <dbReference type="NCBI Taxonomy" id="1297742"/>
    <lineage>
        <taxon>Bacteria</taxon>
        <taxon>Pseudomonadati</taxon>
        <taxon>Myxococcota</taxon>
        <taxon>Myxococcia</taxon>
        <taxon>Myxococcales</taxon>
        <taxon>Cystobacterineae</taxon>
        <taxon>Myxococcaceae</taxon>
        <taxon>Pseudomyxococcus</taxon>
    </lineage>
</organism>
<proteinExistence type="predicted"/>
<evidence type="ECO:0000313" key="2">
    <source>
        <dbReference type="Proteomes" id="UP000009026"/>
    </source>
</evidence>
<dbReference type="EMBL" id="CP012109">
    <property type="protein sequence ID" value="AKQ69551.1"/>
    <property type="molecule type" value="Genomic_DNA"/>
</dbReference>
<dbReference type="KEGG" id="mym:A176_006463"/>
<accession>A0A0H4X1L4</accession>
<dbReference type="PATRIC" id="fig|1297742.4.peg.6552"/>
<keyword evidence="2" id="KW-1185">Reference proteome</keyword>
<dbReference type="AlphaFoldDB" id="A0A0H4X1L4"/>
<name>A0A0H4X1L4_9BACT</name>